<dbReference type="Proteomes" id="UP000054321">
    <property type="component" value="Unassembled WGS sequence"/>
</dbReference>
<dbReference type="EMBL" id="KN832877">
    <property type="protein sequence ID" value="KIN00352.1"/>
    <property type="molecule type" value="Genomic_DNA"/>
</dbReference>
<gene>
    <name evidence="1" type="ORF">OIDMADRAFT_19484</name>
</gene>
<organism evidence="1 2">
    <name type="scientific">Oidiodendron maius (strain Zn)</name>
    <dbReference type="NCBI Taxonomy" id="913774"/>
    <lineage>
        <taxon>Eukaryota</taxon>
        <taxon>Fungi</taxon>
        <taxon>Dikarya</taxon>
        <taxon>Ascomycota</taxon>
        <taxon>Pezizomycotina</taxon>
        <taxon>Leotiomycetes</taxon>
        <taxon>Leotiomycetes incertae sedis</taxon>
        <taxon>Myxotrichaceae</taxon>
        <taxon>Oidiodendron</taxon>
    </lineage>
</organism>
<reference evidence="1 2" key="1">
    <citation type="submission" date="2014-04" db="EMBL/GenBank/DDBJ databases">
        <authorList>
            <consortium name="DOE Joint Genome Institute"/>
            <person name="Kuo A."/>
            <person name="Martino E."/>
            <person name="Perotto S."/>
            <person name="Kohler A."/>
            <person name="Nagy L.G."/>
            <person name="Floudas D."/>
            <person name="Copeland A."/>
            <person name="Barry K.W."/>
            <person name="Cichocki N."/>
            <person name="Veneault-Fourrey C."/>
            <person name="LaButti K."/>
            <person name="Lindquist E.A."/>
            <person name="Lipzen A."/>
            <person name="Lundell T."/>
            <person name="Morin E."/>
            <person name="Murat C."/>
            <person name="Sun H."/>
            <person name="Tunlid A."/>
            <person name="Henrissat B."/>
            <person name="Grigoriev I.V."/>
            <person name="Hibbett D.S."/>
            <person name="Martin F."/>
            <person name="Nordberg H.P."/>
            <person name="Cantor M.N."/>
            <person name="Hua S.X."/>
        </authorList>
    </citation>
    <scope>NUCLEOTIDE SEQUENCE [LARGE SCALE GENOMIC DNA]</scope>
    <source>
        <strain evidence="1 2">Zn</strain>
    </source>
</reference>
<dbReference type="HOGENOM" id="CLU_2979701_0_0_1"/>
<accession>A0A0C3HDF0</accession>
<dbReference type="InParanoid" id="A0A0C3HDF0"/>
<protein>
    <submittedName>
        <fullName evidence="1">Uncharacterized protein</fullName>
    </submittedName>
</protein>
<keyword evidence="2" id="KW-1185">Reference proteome</keyword>
<evidence type="ECO:0000313" key="2">
    <source>
        <dbReference type="Proteomes" id="UP000054321"/>
    </source>
</evidence>
<proteinExistence type="predicted"/>
<dbReference type="AlphaFoldDB" id="A0A0C3HDF0"/>
<reference evidence="2" key="2">
    <citation type="submission" date="2015-01" db="EMBL/GenBank/DDBJ databases">
        <title>Evolutionary Origins and Diversification of the Mycorrhizal Mutualists.</title>
        <authorList>
            <consortium name="DOE Joint Genome Institute"/>
            <consortium name="Mycorrhizal Genomics Consortium"/>
            <person name="Kohler A."/>
            <person name="Kuo A."/>
            <person name="Nagy L.G."/>
            <person name="Floudas D."/>
            <person name="Copeland A."/>
            <person name="Barry K.W."/>
            <person name="Cichocki N."/>
            <person name="Veneault-Fourrey C."/>
            <person name="LaButti K."/>
            <person name="Lindquist E.A."/>
            <person name="Lipzen A."/>
            <person name="Lundell T."/>
            <person name="Morin E."/>
            <person name="Murat C."/>
            <person name="Riley R."/>
            <person name="Ohm R."/>
            <person name="Sun H."/>
            <person name="Tunlid A."/>
            <person name="Henrissat B."/>
            <person name="Grigoriev I.V."/>
            <person name="Hibbett D.S."/>
            <person name="Martin F."/>
        </authorList>
    </citation>
    <scope>NUCLEOTIDE SEQUENCE [LARGE SCALE GENOMIC DNA]</scope>
    <source>
        <strain evidence="2">Zn</strain>
    </source>
</reference>
<evidence type="ECO:0000313" key="1">
    <source>
        <dbReference type="EMBL" id="KIN00352.1"/>
    </source>
</evidence>
<name>A0A0C3HDF0_OIDMZ</name>
<sequence>MPQMCQSRQSTWLSKGFLKCALPLPTHGIQSAFDGGIVDSDMQCIPLGANAGHSHLST</sequence>